<proteinExistence type="predicted"/>
<dbReference type="Proteomes" id="UP000241426">
    <property type="component" value="Unassembled WGS sequence"/>
</dbReference>
<sequence>MKKYNNEHLTWIIIKMTNTTDAAPDFKHYDDQLKARGMIPLSEFINGFALFASPKVNDAESFEIYLSTQVEYFSRLGSHLNPKRYNELEDWVLGNRSSFIDIMEQWIDNKINKNQNQFETWLRGRYYKLLMEKADVNLQDRGEQLPCKENNYEEYERCVAKLHAYQSSVTNFVRAFG</sequence>
<accession>A0A2T3KLU6</accession>
<gene>
    <name evidence="1" type="ORF">C9J27_05680</name>
</gene>
<evidence type="ECO:0000313" key="2">
    <source>
        <dbReference type="Proteomes" id="UP000241426"/>
    </source>
</evidence>
<organism evidence="1 2">
    <name type="scientific">Photobacterium kishitanii</name>
    <dbReference type="NCBI Taxonomy" id="318456"/>
    <lineage>
        <taxon>Bacteria</taxon>
        <taxon>Pseudomonadati</taxon>
        <taxon>Pseudomonadota</taxon>
        <taxon>Gammaproteobacteria</taxon>
        <taxon>Vibrionales</taxon>
        <taxon>Vibrionaceae</taxon>
        <taxon>Photobacterium</taxon>
    </lineage>
</organism>
<protein>
    <submittedName>
        <fullName evidence="1">Uncharacterized protein</fullName>
    </submittedName>
</protein>
<evidence type="ECO:0000313" key="1">
    <source>
        <dbReference type="EMBL" id="PSV00627.1"/>
    </source>
</evidence>
<reference evidence="1 2" key="1">
    <citation type="submission" date="2018-01" db="EMBL/GenBank/DDBJ databases">
        <title>Whole genome sequencing of Histamine producing bacteria.</title>
        <authorList>
            <person name="Butler K."/>
        </authorList>
    </citation>
    <scope>NUCLEOTIDE SEQUENCE [LARGE SCALE GENOMIC DNA]</scope>
    <source>
        <strain evidence="1 2">FS-7.2</strain>
    </source>
</reference>
<dbReference type="AlphaFoldDB" id="A0A2T3KLU6"/>
<dbReference type="EMBL" id="PYNF01000003">
    <property type="protein sequence ID" value="PSV00627.1"/>
    <property type="molecule type" value="Genomic_DNA"/>
</dbReference>
<name>A0A2T3KLU6_9GAMM</name>
<comment type="caution">
    <text evidence="1">The sequence shown here is derived from an EMBL/GenBank/DDBJ whole genome shotgun (WGS) entry which is preliminary data.</text>
</comment>